<dbReference type="PANTHER" id="PTHR34387:SF2">
    <property type="entry name" value="SLR1258 PROTEIN"/>
    <property type="match status" value="1"/>
</dbReference>
<keyword evidence="1" id="KW-0472">Membrane</keyword>
<organism evidence="2 3">
    <name type="scientific">Brevundimonas naejangsanensis</name>
    <dbReference type="NCBI Taxonomy" id="588932"/>
    <lineage>
        <taxon>Bacteria</taxon>
        <taxon>Pseudomonadati</taxon>
        <taxon>Pseudomonadota</taxon>
        <taxon>Alphaproteobacteria</taxon>
        <taxon>Caulobacterales</taxon>
        <taxon>Caulobacteraceae</taxon>
        <taxon>Brevundimonas</taxon>
    </lineage>
</organism>
<evidence type="ECO:0008006" key="4">
    <source>
        <dbReference type="Google" id="ProtNLM"/>
    </source>
</evidence>
<dbReference type="AlphaFoldDB" id="A0A172Y3S4"/>
<evidence type="ECO:0000313" key="2">
    <source>
        <dbReference type="EMBL" id="ANF53848.1"/>
    </source>
</evidence>
<dbReference type="eggNOG" id="COG2859">
    <property type="taxonomic scope" value="Bacteria"/>
</dbReference>
<dbReference type="RefSeq" id="WP_025977486.1">
    <property type="nucleotide sequence ID" value="NZ_CP015614.1"/>
</dbReference>
<protein>
    <recommendedName>
        <fullName evidence="4">SIMPL domain-containing protein</fullName>
    </recommendedName>
</protein>
<dbReference type="PANTHER" id="PTHR34387">
    <property type="entry name" value="SLR1258 PROTEIN"/>
    <property type="match status" value="1"/>
</dbReference>
<dbReference type="OrthoDB" id="9806540at2"/>
<evidence type="ECO:0000256" key="1">
    <source>
        <dbReference type="SAM" id="Phobius"/>
    </source>
</evidence>
<sequence>MSDNRIDTGRLIPAAVFGGLMAIGLIGGGALIGQGVVNARAGDRSVTVRGLAEKDVKADLAVLPIRFTTSGDVLSEVQSRIDGDLAIVRQFLKAQGYPDDAVDLGQLGVADTRSREYMSQTGGPRFILTQTVIVRTTDVDRVQTTTRNLNDLVRQGVVLQDFNGPSYMFTKLNDVRPAMIAEATAAARSGAEQFAKDSGAPLGPIKTAGQGSFEILSRDGTGDEASSPNKKVRVVTTISYRLK</sequence>
<feature type="transmembrane region" description="Helical" evidence="1">
    <location>
        <begin position="12"/>
        <end position="32"/>
    </location>
</feature>
<dbReference type="PIRSF" id="PIRSF029033">
    <property type="entry name" value="UCP029033"/>
    <property type="match status" value="1"/>
</dbReference>
<name>A0A172Y3S4_9CAUL</name>
<dbReference type="InterPro" id="IPR052022">
    <property type="entry name" value="26kDa_periplasmic_antigen"/>
</dbReference>
<keyword evidence="1" id="KW-0812">Transmembrane</keyword>
<evidence type="ECO:0000313" key="3">
    <source>
        <dbReference type="Proteomes" id="UP000077603"/>
    </source>
</evidence>
<gene>
    <name evidence="2" type="ORF">DA69_03220</name>
</gene>
<dbReference type="GO" id="GO:0006974">
    <property type="term" value="P:DNA damage response"/>
    <property type="evidence" value="ECO:0007669"/>
    <property type="project" value="TreeGrafter"/>
</dbReference>
<dbReference type="InterPro" id="IPR007497">
    <property type="entry name" value="SIMPL/DUF541"/>
</dbReference>
<accession>A0A172Y3S4</accession>
<dbReference type="InterPro" id="IPR016907">
    <property type="entry name" value="UCP029033"/>
</dbReference>
<dbReference type="EMBL" id="CP015614">
    <property type="protein sequence ID" value="ANF53848.1"/>
    <property type="molecule type" value="Genomic_DNA"/>
</dbReference>
<dbReference type="Proteomes" id="UP000077603">
    <property type="component" value="Chromosome"/>
</dbReference>
<reference evidence="2 3" key="1">
    <citation type="journal article" date="2014" name="Genome Announc.">
        <title>Genome Sequence of a Promising Hydrogen-Producing Facultative Anaerobic Bacterium, Brevundimonas naejangsanensis Strain B1.</title>
        <authorList>
            <person name="Su H."/>
            <person name="Zhang T."/>
            <person name="Bao M."/>
            <person name="Jiang Y."/>
            <person name="Wang Y."/>
            <person name="Tan T."/>
        </authorList>
    </citation>
    <scope>NUCLEOTIDE SEQUENCE [LARGE SCALE GENOMIC DNA]</scope>
    <source>
        <strain evidence="2 3">B1</strain>
    </source>
</reference>
<keyword evidence="1" id="KW-1133">Transmembrane helix</keyword>
<proteinExistence type="predicted"/>
<dbReference type="Pfam" id="PF04402">
    <property type="entry name" value="SIMPL"/>
    <property type="match status" value="1"/>
</dbReference>
<dbReference type="STRING" id="588932.DA69_03220"/>
<dbReference type="KEGG" id="bne:DA69_03220"/>
<keyword evidence="3" id="KW-1185">Reference proteome</keyword>